<keyword evidence="3" id="KW-1185">Reference proteome</keyword>
<gene>
    <name evidence="2" type="primary">GVP36_3</name>
    <name evidence="2" type="ORF">K7432_012778</name>
</gene>
<evidence type="ECO:0000259" key="1">
    <source>
        <dbReference type="SMART" id="SM00721"/>
    </source>
</evidence>
<sequence>MDSLLTFKQKVNPWTTKVSQSFGQARQIAQEKLGNAEITQLPLEYIELEKKVDAIRNLHLSMLKITKVYSTENYDFPTQFQDSVADFSRTVVQRVNSMRTGEPIVVGNDESHSPKTLAHGLSRAAADGAEEIGIEEPLGSALFKYATIQEKIGDARKTMDSQITRKFYEPFNTTLNSTIQFALNARRQVQTARVNLDASKNALKTAKPDRINQMKCEVEHAEDQFVASVEEAIELMKAVVESPEPLRNLADFVASQLTFYKEASELLSDVAPDINDIQMTQEAIFRNSRDE</sequence>
<reference evidence="2 3" key="1">
    <citation type="submission" date="2023-04" db="EMBL/GenBank/DDBJ databases">
        <title>Genome of Basidiobolus ranarum AG-B5.</title>
        <authorList>
            <person name="Stajich J.E."/>
            <person name="Carter-House D."/>
            <person name="Gryganskyi A."/>
        </authorList>
    </citation>
    <scope>NUCLEOTIDE SEQUENCE [LARGE SCALE GENOMIC DNA]</scope>
    <source>
        <strain evidence="2 3">AG-B5</strain>
    </source>
</reference>
<dbReference type="Pfam" id="PF10455">
    <property type="entry name" value="BAR_2"/>
    <property type="match status" value="1"/>
</dbReference>
<evidence type="ECO:0000313" key="3">
    <source>
        <dbReference type="Proteomes" id="UP001479436"/>
    </source>
</evidence>
<organism evidence="2 3">
    <name type="scientific">Basidiobolus ranarum</name>
    <dbReference type="NCBI Taxonomy" id="34480"/>
    <lineage>
        <taxon>Eukaryota</taxon>
        <taxon>Fungi</taxon>
        <taxon>Fungi incertae sedis</taxon>
        <taxon>Zoopagomycota</taxon>
        <taxon>Entomophthoromycotina</taxon>
        <taxon>Basidiobolomycetes</taxon>
        <taxon>Basidiobolales</taxon>
        <taxon>Basidiobolaceae</taxon>
        <taxon>Basidiobolus</taxon>
    </lineage>
</organism>
<dbReference type="InterPro" id="IPR004148">
    <property type="entry name" value="BAR_dom"/>
</dbReference>
<feature type="domain" description="BAR" evidence="1">
    <location>
        <begin position="17"/>
        <end position="276"/>
    </location>
</feature>
<dbReference type="InterPro" id="IPR027267">
    <property type="entry name" value="AH/BAR_dom_sf"/>
</dbReference>
<accession>A0ABR2WKB7</accession>
<comment type="caution">
    <text evidence="2">The sequence shown here is derived from an EMBL/GenBank/DDBJ whole genome shotgun (WGS) entry which is preliminary data.</text>
</comment>
<dbReference type="Proteomes" id="UP001479436">
    <property type="component" value="Unassembled WGS sequence"/>
</dbReference>
<protein>
    <submittedName>
        <fullName evidence="2">BAR domain-containing protein, variant 2</fullName>
    </submittedName>
</protein>
<name>A0ABR2WKB7_9FUNG</name>
<dbReference type="InterPro" id="IPR018859">
    <property type="entry name" value="BAR_dom-cont"/>
</dbReference>
<dbReference type="EMBL" id="JASJQH010001157">
    <property type="protein sequence ID" value="KAK9761935.1"/>
    <property type="molecule type" value="Genomic_DNA"/>
</dbReference>
<dbReference type="SUPFAM" id="SSF103657">
    <property type="entry name" value="BAR/IMD domain-like"/>
    <property type="match status" value="1"/>
</dbReference>
<proteinExistence type="predicted"/>
<evidence type="ECO:0000313" key="2">
    <source>
        <dbReference type="EMBL" id="KAK9761935.1"/>
    </source>
</evidence>
<dbReference type="Gene3D" id="1.20.1270.60">
    <property type="entry name" value="Arfaptin homology (AH) domain/BAR domain"/>
    <property type="match status" value="1"/>
</dbReference>
<dbReference type="SMART" id="SM00721">
    <property type="entry name" value="BAR"/>
    <property type="match status" value="1"/>
</dbReference>